<gene>
    <name evidence="1" type="ORF">ACFFTO_18075</name>
</gene>
<reference evidence="1 2" key="1">
    <citation type="submission" date="2024-09" db="EMBL/GenBank/DDBJ databases">
        <authorList>
            <person name="Sun Q."/>
            <person name="Mori K."/>
        </authorList>
    </citation>
    <scope>NUCLEOTIDE SEQUENCE [LARGE SCALE GENOMIC DNA]</scope>
    <source>
        <strain evidence="1 2">JCM 13852</strain>
    </source>
</reference>
<proteinExistence type="predicted"/>
<dbReference type="Gene3D" id="3.40.50.450">
    <property type="match status" value="1"/>
</dbReference>
<name>A0ABV5U3Z1_9PSEU</name>
<evidence type="ECO:0000313" key="2">
    <source>
        <dbReference type="Proteomes" id="UP001589535"/>
    </source>
</evidence>
<evidence type="ECO:0008006" key="3">
    <source>
        <dbReference type="Google" id="ProtNLM"/>
    </source>
</evidence>
<sequence>MTFEEEQAGVTRHVTITGTRSVPDESQLPGLFDDYLRPFAAPDTHFYLGGAVGIDTAALDWLDENSQASLIVVVPCTVADQPAAAVASICRHRDAVRLAEVVELGADRLGTAAYYARNRWMVDRSEFVVGFPRGTDPTRGTWYTVNYAAEQGKPRLIVPV</sequence>
<dbReference type="EMBL" id="JBHMBK010000012">
    <property type="protein sequence ID" value="MFB9686108.1"/>
    <property type="molecule type" value="Genomic_DNA"/>
</dbReference>
<dbReference type="SUPFAM" id="SSF102405">
    <property type="entry name" value="MCP/YpsA-like"/>
    <property type="match status" value="1"/>
</dbReference>
<dbReference type="RefSeq" id="WP_378194764.1">
    <property type="nucleotide sequence ID" value="NZ_JBHMBK010000012.1"/>
</dbReference>
<accession>A0ABV5U3Z1</accession>
<protein>
    <recommendedName>
        <fullName evidence="3">DNA recombination-mediator protein A</fullName>
    </recommendedName>
</protein>
<keyword evidence="2" id="KW-1185">Reference proteome</keyword>
<dbReference type="Proteomes" id="UP001589535">
    <property type="component" value="Unassembled WGS sequence"/>
</dbReference>
<organism evidence="1 2">
    <name type="scientific">Amycolatopsis plumensis</name>
    <dbReference type="NCBI Taxonomy" id="236508"/>
    <lineage>
        <taxon>Bacteria</taxon>
        <taxon>Bacillati</taxon>
        <taxon>Actinomycetota</taxon>
        <taxon>Actinomycetes</taxon>
        <taxon>Pseudonocardiales</taxon>
        <taxon>Pseudonocardiaceae</taxon>
        <taxon>Amycolatopsis</taxon>
    </lineage>
</organism>
<comment type="caution">
    <text evidence="1">The sequence shown here is derived from an EMBL/GenBank/DDBJ whole genome shotgun (WGS) entry which is preliminary data.</text>
</comment>
<evidence type="ECO:0000313" key="1">
    <source>
        <dbReference type="EMBL" id="MFB9686108.1"/>
    </source>
</evidence>